<dbReference type="SUPFAM" id="SSF52540">
    <property type="entry name" value="P-loop containing nucleoside triphosphate hydrolases"/>
    <property type="match status" value="1"/>
</dbReference>
<evidence type="ECO:0000256" key="1">
    <source>
        <dbReference type="ARBA" id="ARBA00022705"/>
    </source>
</evidence>
<dbReference type="InterPro" id="IPR027417">
    <property type="entry name" value="P-loop_NTPase"/>
</dbReference>
<dbReference type="Gene3D" id="1.10.8.60">
    <property type="match status" value="1"/>
</dbReference>
<feature type="region of interest" description="Disordered" evidence="2">
    <location>
        <begin position="575"/>
        <end position="630"/>
    </location>
</feature>
<reference evidence="5" key="1">
    <citation type="submission" date="2020-01" db="EMBL/GenBank/DDBJ databases">
        <authorList>
            <consortium name="DOE Joint Genome Institute"/>
            <person name="Haridas S."/>
            <person name="Albert R."/>
            <person name="Binder M."/>
            <person name="Bloem J."/>
            <person name="Labutti K."/>
            <person name="Salamov A."/>
            <person name="Andreopoulos B."/>
            <person name="Baker S.E."/>
            <person name="Barry K."/>
            <person name="Bills G."/>
            <person name="Bluhm B.H."/>
            <person name="Cannon C."/>
            <person name="Castanera R."/>
            <person name="Culley D.E."/>
            <person name="Daum C."/>
            <person name="Ezra D."/>
            <person name="Gonzalez J.B."/>
            <person name="Henrissat B."/>
            <person name="Kuo A."/>
            <person name="Liang C."/>
            <person name="Lipzen A."/>
            <person name="Lutzoni F."/>
            <person name="Magnuson J."/>
            <person name="Mondo S."/>
            <person name="Nolan M."/>
            <person name="Ohm R."/>
            <person name="Pangilinan J."/>
            <person name="Park H.-J."/>
            <person name="Ramirez L."/>
            <person name="Alfaro M."/>
            <person name="Sun H."/>
            <person name="Tritt A."/>
            <person name="Yoshinaga Y."/>
            <person name="Zwiers L.-H."/>
            <person name="Turgeon B.G."/>
            <person name="Goodwin S.B."/>
            <person name="Spatafora J.W."/>
            <person name="Crous P.W."/>
            <person name="Grigoriev I.V."/>
        </authorList>
    </citation>
    <scope>NUCLEOTIDE SEQUENCE</scope>
    <source>
        <strain evidence="5">CBS 342.82</strain>
    </source>
</reference>
<keyword evidence="1" id="KW-0235">DNA replication</keyword>
<dbReference type="AlphaFoldDB" id="A0A6J3MBT3"/>
<gene>
    <name evidence="5" type="ORF">K489DRAFT_335570</name>
</gene>
<organism evidence="5">
    <name type="scientific">Dissoconium aciculare CBS 342.82</name>
    <dbReference type="NCBI Taxonomy" id="1314786"/>
    <lineage>
        <taxon>Eukaryota</taxon>
        <taxon>Fungi</taxon>
        <taxon>Dikarya</taxon>
        <taxon>Ascomycota</taxon>
        <taxon>Pezizomycotina</taxon>
        <taxon>Dothideomycetes</taxon>
        <taxon>Dothideomycetidae</taxon>
        <taxon>Mycosphaerellales</taxon>
        <taxon>Dissoconiaceae</taxon>
        <taxon>Dissoconium</taxon>
    </lineage>
</organism>
<feature type="compositionally biased region" description="Basic and acidic residues" evidence="2">
    <location>
        <begin position="605"/>
        <end position="620"/>
    </location>
</feature>
<dbReference type="PANTHER" id="PTHR10763">
    <property type="entry name" value="CELL DIVISION CONTROL PROTEIN 6-RELATED"/>
    <property type="match status" value="1"/>
</dbReference>
<dbReference type="Gene3D" id="3.40.50.300">
    <property type="entry name" value="P-loop containing nucleotide triphosphate hydrolases"/>
    <property type="match status" value="1"/>
</dbReference>
<dbReference type="SMART" id="SM00382">
    <property type="entry name" value="AAA"/>
    <property type="match status" value="1"/>
</dbReference>
<evidence type="ECO:0000259" key="3">
    <source>
        <dbReference type="SMART" id="SM00382"/>
    </source>
</evidence>
<dbReference type="GO" id="GO:0033314">
    <property type="term" value="P:mitotic DNA replication checkpoint signaling"/>
    <property type="evidence" value="ECO:0007669"/>
    <property type="project" value="TreeGrafter"/>
</dbReference>
<dbReference type="Pfam" id="PF13191">
    <property type="entry name" value="AAA_16"/>
    <property type="match status" value="1"/>
</dbReference>
<feature type="compositionally biased region" description="Polar residues" evidence="2">
    <location>
        <begin position="579"/>
        <end position="589"/>
    </location>
</feature>
<dbReference type="InterPro" id="IPR041664">
    <property type="entry name" value="AAA_16"/>
</dbReference>
<evidence type="ECO:0000313" key="4">
    <source>
        <dbReference type="Proteomes" id="UP000504637"/>
    </source>
</evidence>
<reference evidence="5" key="2">
    <citation type="submission" date="2020-04" db="EMBL/GenBank/DDBJ databases">
        <authorList>
            <consortium name="NCBI Genome Project"/>
        </authorList>
    </citation>
    <scope>NUCLEOTIDE SEQUENCE</scope>
    <source>
        <strain evidence="5">CBS 342.82</strain>
    </source>
</reference>
<dbReference type="GO" id="GO:0005634">
    <property type="term" value="C:nucleus"/>
    <property type="evidence" value="ECO:0007669"/>
    <property type="project" value="TreeGrafter"/>
</dbReference>
<keyword evidence="4" id="KW-1185">Reference proteome</keyword>
<protein>
    <submittedName>
        <fullName evidence="5">Cell division control protein Cdc6</fullName>
    </submittedName>
</protein>
<dbReference type="CDD" id="cd00009">
    <property type="entry name" value="AAA"/>
    <property type="match status" value="1"/>
</dbReference>
<dbReference type="RefSeq" id="XP_033461333.1">
    <property type="nucleotide sequence ID" value="XM_033602190.1"/>
</dbReference>
<dbReference type="GO" id="GO:0006270">
    <property type="term" value="P:DNA replication initiation"/>
    <property type="evidence" value="ECO:0007669"/>
    <property type="project" value="TreeGrafter"/>
</dbReference>
<accession>A0A6J3MBT3</accession>
<proteinExistence type="predicted"/>
<dbReference type="InterPro" id="IPR054425">
    <property type="entry name" value="Cdc6_ORC1-like_ATPase_lid"/>
</dbReference>
<dbReference type="GeneID" id="54359990"/>
<dbReference type="OrthoDB" id="1926878at2759"/>
<dbReference type="InterPro" id="IPR003593">
    <property type="entry name" value="AAA+_ATPase"/>
</dbReference>
<feature type="region of interest" description="Disordered" evidence="2">
    <location>
        <begin position="37"/>
        <end position="60"/>
    </location>
</feature>
<keyword evidence="5" id="KW-0131">Cell cycle</keyword>
<dbReference type="InterPro" id="IPR036388">
    <property type="entry name" value="WH-like_DNA-bd_sf"/>
</dbReference>
<dbReference type="Proteomes" id="UP000504637">
    <property type="component" value="Unplaced"/>
</dbReference>
<dbReference type="InterPro" id="IPR050311">
    <property type="entry name" value="ORC1/CDC6"/>
</dbReference>
<dbReference type="GO" id="GO:0003688">
    <property type="term" value="F:DNA replication origin binding"/>
    <property type="evidence" value="ECO:0007669"/>
    <property type="project" value="TreeGrafter"/>
</dbReference>
<dbReference type="Pfam" id="PF22606">
    <property type="entry name" value="Cdc6-ORC-like_ATPase_lid"/>
    <property type="match status" value="1"/>
</dbReference>
<evidence type="ECO:0000313" key="5">
    <source>
        <dbReference type="RefSeq" id="XP_033461333.1"/>
    </source>
</evidence>
<keyword evidence="5" id="KW-0132">Cell division</keyword>
<dbReference type="PANTHER" id="PTHR10763:SF26">
    <property type="entry name" value="CELL DIVISION CONTROL PROTEIN 6 HOMOLOG"/>
    <property type="match status" value="1"/>
</dbReference>
<dbReference type="GO" id="GO:0051301">
    <property type="term" value="P:cell division"/>
    <property type="evidence" value="ECO:0007669"/>
    <property type="project" value="UniProtKB-KW"/>
</dbReference>
<sequence>MSATVLGKRSRAIETTDTSNENACTKRRITIASSNDENFNPFVTRGQHENIDGQDDELLGGEHSRKRTRNIIIASVRKSPAKLNTHEALDVVSPSRRDASSRKRSRSIVDIYQDGNSERDAFPRTPRHRDALQKVAVTPRHRVLVAGDQNTPRSAKKLGTPSHTSTSIFNQARQLFARCSNPGKIVGRDAERAELAQFVQSRVKSQSGGCLYISGPPGTGKSALLGDEISQWSKDENIKVSVINCMSVRSTKDLSQKLADDLDLLDGTGFDYIRSNFMQRKNAAHKQFLVVLDEVDCLVDLDLALLYSLFEWSLEAESRLILIGIANALDLTDRLLPRLKTRNLKPDLLPFMPYTATQIAEVLTAKLRSLVGEESQSVPFLQPAAIQFCAKKVAAQTGDLRKAFDICQRAIDLVASETRDRQEEKSLHDSPSKIPLMENCNLASPHSPATPSKTQSAFTIETAPKATIAHIARVTAQAFGNGATQRLVGLNLQQKAVLCALAALEKRKRDAQMQKVMFSTPSKTGHSTAPTIKQLFETYSALCKRERLFHGLSILEFRDVVSGLEGLNLISPADGRSGSFGTPLTPSRTPSRRGKNAFAGPTAMGDERRMASAVSKKEIESAIQGGPGGELLKEMLEGEVTL</sequence>
<dbReference type="Gene3D" id="1.10.10.10">
    <property type="entry name" value="Winged helix-like DNA-binding domain superfamily/Winged helix DNA-binding domain"/>
    <property type="match status" value="1"/>
</dbReference>
<reference evidence="5" key="3">
    <citation type="submission" date="2025-08" db="UniProtKB">
        <authorList>
            <consortium name="RefSeq"/>
        </authorList>
    </citation>
    <scope>IDENTIFICATION</scope>
    <source>
        <strain evidence="5">CBS 342.82</strain>
    </source>
</reference>
<evidence type="ECO:0000256" key="2">
    <source>
        <dbReference type="SAM" id="MobiDB-lite"/>
    </source>
</evidence>
<feature type="domain" description="AAA+ ATPase" evidence="3">
    <location>
        <begin position="207"/>
        <end position="347"/>
    </location>
</feature>
<name>A0A6J3MBT3_9PEZI</name>